<dbReference type="EMBL" id="JAUSUN010000007">
    <property type="protein sequence ID" value="MDQ0413347.1"/>
    <property type="molecule type" value="Genomic_DNA"/>
</dbReference>
<name>A0ABU0FTU1_9BACI</name>
<dbReference type="PANTHER" id="PTHR39183:SF1">
    <property type="entry name" value="SPORE COAT PROTEIN F-LIKE PROTEIN YHCQ"/>
    <property type="match status" value="1"/>
</dbReference>
<dbReference type="InterPro" id="IPR012851">
    <property type="entry name" value="Spore_coat_CotF-like"/>
</dbReference>
<dbReference type="Pfam" id="PF07875">
    <property type="entry name" value="Coat_F"/>
    <property type="match status" value="1"/>
</dbReference>
<keyword evidence="1" id="KW-0167">Capsid protein</keyword>
<accession>A0ABU0FTU1</accession>
<dbReference type="Proteomes" id="UP001242313">
    <property type="component" value="Unassembled WGS sequence"/>
</dbReference>
<organism evidence="1 2">
    <name type="scientific">Mesobacillus stamsii</name>
    <dbReference type="NCBI Taxonomy" id="225347"/>
    <lineage>
        <taxon>Bacteria</taxon>
        <taxon>Bacillati</taxon>
        <taxon>Bacillota</taxon>
        <taxon>Bacilli</taxon>
        <taxon>Bacillales</taxon>
        <taxon>Bacillaceae</taxon>
        <taxon>Mesobacillus</taxon>
    </lineage>
</organism>
<protein>
    <submittedName>
        <fullName evidence="1">Spore coat protein F</fullName>
    </submittedName>
</protein>
<proteinExistence type="predicted"/>
<sequence>MDYQQTATLAWHESLELHEIVVFQSTCLVSMKQKYPNVSNQQLKGLYKEVILAVEQNLTELLPFYQFVPNDTNYESRDLDTSFFSADLLIFLKTSIRNYSVAITETATHELRVILTNQLIKAINAQEKVFQFMYRNGYYPAYDLEKLFTNDVKLGTKAIKKKY</sequence>
<keyword evidence="2" id="KW-1185">Reference proteome</keyword>
<dbReference type="RefSeq" id="WP_307191605.1">
    <property type="nucleotide sequence ID" value="NZ_JAUSUN010000007.1"/>
</dbReference>
<evidence type="ECO:0000313" key="1">
    <source>
        <dbReference type="EMBL" id="MDQ0413347.1"/>
    </source>
</evidence>
<dbReference type="PANTHER" id="PTHR39183">
    <property type="entry name" value="SPORE COAT PROTEIN F-LIKE PROTEIN YHCQ"/>
    <property type="match status" value="1"/>
</dbReference>
<comment type="caution">
    <text evidence="1">The sequence shown here is derived from an EMBL/GenBank/DDBJ whole genome shotgun (WGS) entry which is preliminary data.</text>
</comment>
<gene>
    <name evidence="1" type="ORF">J2S25_001550</name>
</gene>
<reference evidence="1 2" key="1">
    <citation type="submission" date="2023-07" db="EMBL/GenBank/DDBJ databases">
        <title>Genomic Encyclopedia of Type Strains, Phase IV (KMG-IV): sequencing the most valuable type-strain genomes for metagenomic binning, comparative biology and taxonomic classification.</title>
        <authorList>
            <person name="Goeker M."/>
        </authorList>
    </citation>
    <scope>NUCLEOTIDE SEQUENCE [LARGE SCALE GENOMIC DNA]</scope>
    <source>
        <strain evidence="1 2">DSM 19598</strain>
    </source>
</reference>
<keyword evidence="1" id="KW-0946">Virion</keyword>
<evidence type="ECO:0000313" key="2">
    <source>
        <dbReference type="Proteomes" id="UP001242313"/>
    </source>
</evidence>